<dbReference type="GO" id="GO:0051295">
    <property type="term" value="P:establishment of meiotic spindle localization"/>
    <property type="evidence" value="ECO:0007669"/>
    <property type="project" value="TreeGrafter"/>
</dbReference>
<feature type="region of interest" description="Disordered" evidence="4">
    <location>
        <begin position="168"/>
        <end position="222"/>
    </location>
</feature>
<feature type="compositionally biased region" description="Polar residues" evidence="4">
    <location>
        <begin position="168"/>
        <end position="178"/>
    </location>
</feature>
<gene>
    <name evidence="5" type="ORF">AYO20_06559</name>
</gene>
<feature type="region of interest" description="Disordered" evidence="4">
    <location>
        <begin position="73"/>
        <end position="119"/>
    </location>
</feature>
<keyword evidence="2" id="KW-0963">Cytoplasm</keyword>
<evidence type="ECO:0000256" key="3">
    <source>
        <dbReference type="ARBA" id="ARBA00022860"/>
    </source>
</evidence>
<dbReference type="GO" id="GO:0005516">
    <property type="term" value="F:calmodulin binding"/>
    <property type="evidence" value="ECO:0007669"/>
    <property type="project" value="UniProtKB-KW"/>
</dbReference>
<comment type="caution">
    <text evidence="5">The sequence shown here is derived from an EMBL/GenBank/DDBJ whole genome shotgun (WGS) entry which is preliminary data.</text>
</comment>
<dbReference type="InterPro" id="IPR051185">
    <property type="entry name" value="ASPM"/>
</dbReference>
<dbReference type="GO" id="GO:0005737">
    <property type="term" value="C:cytoplasm"/>
    <property type="evidence" value="ECO:0007669"/>
    <property type="project" value="UniProtKB-SubCell"/>
</dbReference>
<dbReference type="GO" id="GO:0007051">
    <property type="term" value="P:spindle organization"/>
    <property type="evidence" value="ECO:0007669"/>
    <property type="project" value="TreeGrafter"/>
</dbReference>
<dbReference type="CDD" id="cd21223">
    <property type="entry name" value="CH_ASPM_rpt1"/>
    <property type="match status" value="1"/>
</dbReference>
<dbReference type="PANTHER" id="PTHR22706:SF1">
    <property type="entry name" value="ASSEMBLY FACTOR FOR SPINDLE MICROTUBULES"/>
    <property type="match status" value="1"/>
</dbReference>
<evidence type="ECO:0000256" key="2">
    <source>
        <dbReference type="ARBA" id="ARBA00022490"/>
    </source>
</evidence>
<dbReference type="RefSeq" id="XP_022499116.1">
    <property type="nucleotide sequence ID" value="XM_022644848.1"/>
</dbReference>
<dbReference type="AlphaFoldDB" id="A0A178CXV8"/>
<organism evidence="5 6">
    <name type="scientific">Fonsecaea nubica</name>
    <dbReference type="NCBI Taxonomy" id="856822"/>
    <lineage>
        <taxon>Eukaryota</taxon>
        <taxon>Fungi</taxon>
        <taxon>Dikarya</taxon>
        <taxon>Ascomycota</taxon>
        <taxon>Pezizomycotina</taxon>
        <taxon>Eurotiomycetes</taxon>
        <taxon>Chaetothyriomycetidae</taxon>
        <taxon>Chaetothyriales</taxon>
        <taxon>Herpotrichiellaceae</taxon>
        <taxon>Fonsecaea</taxon>
    </lineage>
</organism>
<dbReference type="Proteomes" id="UP000185904">
    <property type="component" value="Unassembled WGS sequence"/>
</dbReference>
<reference evidence="5 6" key="1">
    <citation type="submission" date="2016-03" db="EMBL/GenBank/DDBJ databases">
        <title>The draft genome sequence of Fonsecaea nubica causative agent of cutaneous subcutaneous infection in human host.</title>
        <authorList>
            <person name="Costa F."/>
            <person name="Sybren D.H."/>
            <person name="Raittz R.T."/>
            <person name="Weiss V.A."/>
            <person name="Leao A.C."/>
            <person name="Gomes R."/>
            <person name="De Souza E.M."/>
            <person name="Pedrosa F.O."/>
            <person name="Steffens M.B."/>
            <person name="Bombassaro A."/>
            <person name="Tadra-Sfeir M.Z."/>
            <person name="Moreno L.F."/>
            <person name="Najafzadeh M.J."/>
            <person name="Felipe M.S."/>
            <person name="Teixeira M."/>
            <person name="Sun J."/>
            <person name="Xi L."/>
            <person name="Castro M.A."/>
            <person name="Vicente V.A."/>
        </authorList>
    </citation>
    <scope>NUCLEOTIDE SEQUENCE [LARGE SCALE GENOMIC DNA]</scope>
    <source>
        <strain evidence="5 6">CBS 269.64</strain>
    </source>
</reference>
<dbReference type="InterPro" id="IPR036872">
    <property type="entry name" value="CH_dom_sf"/>
</dbReference>
<accession>A0A178CXV8</accession>
<dbReference type="GO" id="GO:0000922">
    <property type="term" value="C:spindle pole"/>
    <property type="evidence" value="ECO:0007669"/>
    <property type="project" value="TreeGrafter"/>
</dbReference>
<dbReference type="Gene3D" id="1.10.418.10">
    <property type="entry name" value="Calponin-like domain"/>
    <property type="match status" value="2"/>
</dbReference>
<keyword evidence="6" id="KW-1185">Reference proteome</keyword>
<evidence type="ECO:0000313" key="5">
    <source>
        <dbReference type="EMBL" id="OAL34104.1"/>
    </source>
</evidence>
<dbReference type="GO" id="GO:0000278">
    <property type="term" value="P:mitotic cell cycle"/>
    <property type="evidence" value="ECO:0007669"/>
    <property type="project" value="TreeGrafter"/>
</dbReference>
<dbReference type="OrthoDB" id="76388at2759"/>
<evidence type="ECO:0000256" key="4">
    <source>
        <dbReference type="SAM" id="MobiDB-lite"/>
    </source>
</evidence>
<protein>
    <submittedName>
        <fullName evidence="5">Uncharacterized protein</fullName>
    </submittedName>
</protein>
<comment type="subcellular location">
    <subcellularLocation>
        <location evidence="1">Cytoplasm</location>
    </subcellularLocation>
</comment>
<evidence type="ECO:0000256" key="1">
    <source>
        <dbReference type="ARBA" id="ARBA00004496"/>
    </source>
</evidence>
<proteinExistence type="predicted"/>
<feature type="compositionally biased region" description="Polar residues" evidence="4">
    <location>
        <begin position="40"/>
        <end position="51"/>
    </location>
</feature>
<dbReference type="GeneID" id="34589973"/>
<keyword evidence="3" id="KW-0112">Calmodulin-binding</keyword>
<dbReference type="SUPFAM" id="SSF47576">
    <property type="entry name" value="Calponin-homology domain, CH-domain"/>
    <property type="match status" value="1"/>
</dbReference>
<evidence type="ECO:0000313" key="6">
    <source>
        <dbReference type="Proteomes" id="UP000185904"/>
    </source>
</evidence>
<dbReference type="PANTHER" id="PTHR22706">
    <property type="entry name" value="ASSEMBLY FACTOR FOR SPINDLE MICROTUBULES"/>
    <property type="match status" value="1"/>
</dbReference>
<feature type="region of interest" description="Disordered" evidence="4">
    <location>
        <begin position="376"/>
        <end position="422"/>
    </location>
</feature>
<dbReference type="EMBL" id="LVCJ01000042">
    <property type="protein sequence ID" value="OAL34104.1"/>
    <property type="molecule type" value="Genomic_DNA"/>
</dbReference>
<feature type="region of interest" description="Disordered" evidence="4">
    <location>
        <begin position="25"/>
        <end position="51"/>
    </location>
</feature>
<sequence>MLPPLSATTGTPCPIPLHADVQVQKQQQQHRHKQHLGQLDRQSVSLSPTNDTTANIEFTSAFAAPAPSVLKSVRPRRRRPHDGQGFTIHEDKTSFAASRSGERRERNGTTGDGIGNDDNLLKVGARRAAISQPPQRPKKRAAMDVPCTAPIPPTTASAGDVVVQSQVRKQSGTSTRLSQAARRPITNKAERVSSSSMAQPLPTLPEDTFALPRMDPTTSLKPDRRTTIYIPTEDTTVPSMYMGIFSPIKRLDPAVKPSPGWPATSATTELPSKPDVELTGIVAQMVAKKRGAARSKSTMSPTRQPLQVTTNPLQESAVLVDRWGQGGGKENIPPGQNEMLGKKAMSGKGRQKLERRSADLEDAYTVARRQQVNTRARVLSKGQPTAIVPRKARTESSAEGASTKPGCDRGPQLKTRRPGLASVIGNLEPKSNLAALERESIARKPSVPSRFVIPKVNPVPACELYPVITEDLVDPMMYEENWLSHQETAITQLVNNLFAASTALCSPVEDEMLRLRLLERYGDPGNVLLYKRLQAALLYGALSVPRDVLRGSLRLNTDLGKRKAFTDLWLDTYELASLGSALEVVVGRRCLSNGTESSSVFPVAENSHSANRRTLQQFIETFLIRNEDGHPDDPSTDHSSWSYQRTLLRSLMLIKLLDMMKTTPNPVSSMCLFQPSASYKASVSVVKALFQQLNPSAGDPIRALTHIGYVVMHTQHPLAEYTYKVENLAIDLRDGVRLTRLVEILLYPSASPSLEYVQGSDSTSSITLPDGQQLPLNAGDSSWPLSQHLKYPCLGRATKLYNVQIALSAIQGVKGVENLAEAVEAEDIVDGFREKTVRLLWGLTSKWGLGGLVDWNDVEREIKRLCRTGASSHENDYFELLPDEDDHARYIALLKGWAQAVASKQGIRVTNLTTNFADGRVFGAIVEEYEGYLSYDVGSPRGRSLAERLRCLGCSEQFAMLFTQLEGSTHRAPIFDRDFVVAALAFLCSRLLNPTKGVRAAVAIQRRWRAHWARVVESRKVHLKSVAESCAAVALQRGAAAAAGRGEHEVGLPLVGDEDMEQADGDIWLSL</sequence>
<name>A0A178CXV8_9EURO</name>